<dbReference type="RefSeq" id="WP_137696002.1">
    <property type="nucleotide sequence ID" value="NZ_CP061336.1"/>
</dbReference>
<dbReference type="KEGG" id="rher:EHE19_010385"/>
<keyword evidence="1" id="KW-0732">Signal</keyword>
<evidence type="ECO:0000256" key="1">
    <source>
        <dbReference type="SAM" id="SignalP"/>
    </source>
</evidence>
<evidence type="ECO:0000313" key="3">
    <source>
        <dbReference type="Proteomes" id="UP000306409"/>
    </source>
</evidence>
<reference evidence="2 3" key="1">
    <citation type="submission" date="2020-09" db="EMBL/GenBank/DDBJ databases">
        <title>Characterization and genome sequencing of Ruminiclostridium sp. nov. MA18.</title>
        <authorList>
            <person name="Rettenmaier R."/>
            <person name="Kowollik M.-L."/>
            <person name="Liebl W."/>
            <person name="Zverlov V."/>
        </authorList>
    </citation>
    <scope>NUCLEOTIDE SEQUENCE [LARGE SCALE GENOMIC DNA]</scope>
    <source>
        <strain evidence="2 3">MA18</strain>
    </source>
</reference>
<evidence type="ECO:0000313" key="2">
    <source>
        <dbReference type="EMBL" id="QNU65348.1"/>
    </source>
</evidence>
<protein>
    <submittedName>
        <fullName evidence="2">Uncharacterized protein</fullName>
    </submittedName>
</protein>
<sequence length="181" mass="19594">MKKHIIIGALILTIATSMTAGTFATYTKTLSPITGSVAAKSFYIGNNETYFPDIELAPSEKTEWNFEVVNFNADGTVNAVDTDMTISLNVAAEADKQPIDGLNVSIYDENNNQVGTTVIKNGQMSFDVEKAFTANSKAAQKYKLIAEWKNSNSNNIDTLNAENKNATAISVTITGTQCLHK</sequence>
<feature type="chain" id="PRO_5038665868" evidence="1">
    <location>
        <begin position="21"/>
        <end position="181"/>
    </location>
</feature>
<dbReference type="Proteomes" id="UP000306409">
    <property type="component" value="Chromosome"/>
</dbReference>
<accession>A0A4U7JII7</accession>
<keyword evidence="3" id="KW-1185">Reference proteome</keyword>
<dbReference type="EMBL" id="CP061336">
    <property type="protein sequence ID" value="QNU65348.1"/>
    <property type="molecule type" value="Genomic_DNA"/>
</dbReference>
<feature type="signal peptide" evidence="1">
    <location>
        <begin position="1"/>
        <end position="20"/>
    </location>
</feature>
<dbReference type="AlphaFoldDB" id="A0A4U7JII7"/>
<name>A0A4U7JII7_9FIRM</name>
<dbReference type="OrthoDB" id="1792886at2"/>
<organism evidence="2 3">
    <name type="scientific">Ruminiclostridium herbifermentans</name>
    <dbReference type="NCBI Taxonomy" id="2488810"/>
    <lineage>
        <taxon>Bacteria</taxon>
        <taxon>Bacillati</taxon>
        <taxon>Bacillota</taxon>
        <taxon>Clostridia</taxon>
        <taxon>Eubacteriales</taxon>
        <taxon>Oscillospiraceae</taxon>
        <taxon>Ruminiclostridium</taxon>
    </lineage>
</organism>
<gene>
    <name evidence="2" type="ORF">EHE19_010385</name>
</gene>
<proteinExistence type="predicted"/>